<keyword evidence="10" id="KW-0975">Bacterial flagellum</keyword>
<dbReference type="Pfam" id="PF02154">
    <property type="entry name" value="FliM"/>
    <property type="match status" value="1"/>
</dbReference>
<dbReference type="GO" id="GO:0005886">
    <property type="term" value="C:plasma membrane"/>
    <property type="evidence" value="ECO:0007669"/>
    <property type="project" value="UniProtKB-SubCell"/>
</dbReference>
<evidence type="ECO:0000256" key="6">
    <source>
        <dbReference type="ARBA" id="ARBA00022500"/>
    </source>
</evidence>
<dbReference type="GO" id="GO:0009425">
    <property type="term" value="C:bacterial-type flagellum basal body"/>
    <property type="evidence" value="ECO:0007669"/>
    <property type="project" value="UniProtKB-SubCell"/>
</dbReference>
<protein>
    <recommendedName>
        <fullName evidence="4 12">Flagellar motor switch protein FliM</fullName>
    </recommendedName>
</protein>
<name>A0A940YBN4_9BURK</name>
<dbReference type="NCBIfam" id="TIGR01397">
    <property type="entry name" value="fliM_switch"/>
    <property type="match status" value="1"/>
</dbReference>
<gene>
    <name evidence="14" type="primary">fliM</name>
    <name evidence="14" type="ORF">KAK03_04520</name>
</gene>
<keyword evidence="8" id="KW-0283">Flagellar rotation</keyword>
<dbReference type="RefSeq" id="WP_210851992.1">
    <property type="nucleotide sequence ID" value="NZ_JAGQDD010000002.1"/>
</dbReference>
<dbReference type="InterPro" id="IPR036429">
    <property type="entry name" value="SpoA-like_sf"/>
</dbReference>
<keyword evidence="14" id="KW-0966">Cell projection</keyword>
<keyword evidence="14" id="KW-0282">Flagellum</keyword>
<accession>A0A940YBN4</accession>
<dbReference type="EMBL" id="JAGQDD010000002">
    <property type="protein sequence ID" value="MBQ0929742.1"/>
    <property type="molecule type" value="Genomic_DNA"/>
</dbReference>
<evidence type="ECO:0000256" key="5">
    <source>
        <dbReference type="ARBA" id="ARBA00022475"/>
    </source>
</evidence>
<feature type="domain" description="Flagellar motor switch protein FliN-like C-terminal" evidence="13">
    <location>
        <begin position="251"/>
        <end position="319"/>
    </location>
</feature>
<evidence type="ECO:0000256" key="9">
    <source>
        <dbReference type="ARBA" id="ARBA00023136"/>
    </source>
</evidence>
<organism evidence="14 15">
    <name type="scientific">Ideonella alba</name>
    <dbReference type="NCBI Taxonomy" id="2824118"/>
    <lineage>
        <taxon>Bacteria</taxon>
        <taxon>Pseudomonadati</taxon>
        <taxon>Pseudomonadota</taxon>
        <taxon>Betaproteobacteria</taxon>
        <taxon>Burkholderiales</taxon>
        <taxon>Sphaerotilaceae</taxon>
        <taxon>Ideonella</taxon>
    </lineage>
</organism>
<keyword evidence="5" id="KW-1003">Cell membrane</keyword>
<evidence type="ECO:0000256" key="3">
    <source>
        <dbReference type="ARBA" id="ARBA00011049"/>
    </source>
</evidence>
<keyword evidence="14" id="KW-0969">Cilium</keyword>
<dbReference type="Pfam" id="PF01052">
    <property type="entry name" value="FliMN_C"/>
    <property type="match status" value="1"/>
</dbReference>
<dbReference type="InterPro" id="IPR001689">
    <property type="entry name" value="Flag_FliM"/>
</dbReference>
<dbReference type="Gene3D" id="2.30.330.10">
    <property type="entry name" value="SpoA-like"/>
    <property type="match status" value="1"/>
</dbReference>
<dbReference type="Proteomes" id="UP000676246">
    <property type="component" value="Unassembled WGS sequence"/>
</dbReference>
<dbReference type="GO" id="GO:0003774">
    <property type="term" value="F:cytoskeletal motor activity"/>
    <property type="evidence" value="ECO:0007669"/>
    <property type="project" value="InterPro"/>
</dbReference>
<dbReference type="AlphaFoldDB" id="A0A940YBN4"/>
<comment type="subcellular location">
    <subcellularLocation>
        <location evidence="1">Bacterial flagellum basal body</location>
    </subcellularLocation>
    <subcellularLocation>
        <location evidence="2">Cell inner membrane</location>
        <topology evidence="2">Peripheral membrane protein</topology>
    </subcellularLocation>
</comment>
<evidence type="ECO:0000313" key="15">
    <source>
        <dbReference type="Proteomes" id="UP000676246"/>
    </source>
</evidence>
<evidence type="ECO:0000256" key="2">
    <source>
        <dbReference type="ARBA" id="ARBA00004417"/>
    </source>
</evidence>
<dbReference type="SUPFAM" id="SSF103039">
    <property type="entry name" value="CheC-like"/>
    <property type="match status" value="1"/>
</dbReference>
<dbReference type="SUPFAM" id="SSF101801">
    <property type="entry name" value="Surface presentation of antigens (SPOA)"/>
    <property type="match status" value="1"/>
</dbReference>
<evidence type="ECO:0000256" key="10">
    <source>
        <dbReference type="ARBA" id="ARBA00023143"/>
    </source>
</evidence>
<proteinExistence type="inferred from homology"/>
<comment type="similarity">
    <text evidence="3">Belongs to the FliM family.</text>
</comment>
<dbReference type="PRINTS" id="PR00955">
    <property type="entry name" value="FLGMOTORFLIM"/>
</dbReference>
<evidence type="ECO:0000256" key="8">
    <source>
        <dbReference type="ARBA" id="ARBA00022779"/>
    </source>
</evidence>
<keyword evidence="7" id="KW-0997">Cell inner membrane</keyword>
<dbReference type="PANTHER" id="PTHR30034">
    <property type="entry name" value="FLAGELLAR MOTOR SWITCH PROTEIN FLIM"/>
    <property type="match status" value="1"/>
</dbReference>
<dbReference type="PIRSF" id="PIRSF002888">
    <property type="entry name" value="FliM"/>
    <property type="match status" value="1"/>
</dbReference>
<evidence type="ECO:0000259" key="13">
    <source>
        <dbReference type="Pfam" id="PF01052"/>
    </source>
</evidence>
<sequence length="334" mass="37373">MNQQILSQDEVDALLQGITGESQKLEQEEVQTGGIRDYDLASQERIVRGRMPTMEIICERFARNIRVGLFNLIRRSPEVSIGGIKVQKYSAFLREIVVPTNFNIMQVRPLRGSGLVVCDPSIVFSVIDALFGGAGKFHTRIEGRDFSATEQRVIERLVEVVTAEYKRAWKGIYPLELEYQRSEMQPQFANIATPSEIVVATSFTLEIGETSGQIHFCIPYSTLEPIRDVLYSSMQGDSVEPDHRWVNLLKQQIQSAEVDLVVELGTAPATVEQLLALKPGDFIELDLEPLAQAKVDGVPVFDCHYGTSDGHYAVKIERTLTGPQQGWLGEHHVS</sequence>
<reference evidence="14 15" key="1">
    <citation type="submission" date="2021-04" db="EMBL/GenBank/DDBJ databases">
        <title>The genome sequence of Ideonella sp. 3Y2.</title>
        <authorList>
            <person name="Liu Y."/>
        </authorList>
    </citation>
    <scope>NUCLEOTIDE SEQUENCE [LARGE SCALE GENOMIC DNA]</scope>
    <source>
        <strain evidence="14 15">3Y2</strain>
    </source>
</reference>
<dbReference type="InterPro" id="IPR001543">
    <property type="entry name" value="FliN-like_C"/>
</dbReference>
<dbReference type="InterPro" id="IPR028976">
    <property type="entry name" value="CheC-like_sf"/>
</dbReference>
<evidence type="ECO:0000256" key="7">
    <source>
        <dbReference type="ARBA" id="ARBA00022519"/>
    </source>
</evidence>
<dbReference type="GO" id="GO:0050918">
    <property type="term" value="P:positive chemotaxis"/>
    <property type="evidence" value="ECO:0007669"/>
    <property type="project" value="TreeGrafter"/>
</dbReference>
<dbReference type="Gene3D" id="3.40.1550.10">
    <property type="entry name" value="CheC-like"/>
    <property type="match status" value="1"/>
</dbReference>
<dbReference type="GO" id="GO:0071978">
    <property type="term" value="P:bacterial-type flagellum-dependent swarming motility"/>
    <property type="evidence" value="ECO:0007669"/>
    <property type="project" value="TreeGrafter"/>
</dbReference>
<evidence type="ECO:0000256" key="1">
    <source>
        <dbReference type="ARBA" id="ARBA00004117"/>
    </source>
</evidence>
<keyword evidence="15" id="KW-1185">Reference proteome</keyword>
<evidence type="ECO:0000256" key="11">
    <source>
        <dbReference type="ARBA" id="ARBA00025044"/>
    </source>
</evidence>
<evidence type="ECO:0000313" key="14">
    <source>
        <dbReference type="EMBL" id="MBQ0929742.1"/>
    </source>
</evidence>
<comment type="function">
    <text evidence="11">FliM is one of three proteins (FliG, FliN, FliM) that forms the rotor-mounted switch complex (C ring), located at the base of the basal body. This complex interacts with the CheY and CheZ chemotaxis proteins, in addition to contacting components of the motor that determine the direction of flagellar rotation.</text>
</comment>
<dbReference type="PANTHER" id="PTHR30034:SF3">
    <property type="entry name" value="FLAGELLAR MOTOR SWITCH PROTEIN FLIM"/>
    <property type="match status" value="1"/>
</dbReference>
<dbReference type="CDD" id="cd17908">
    <property type="entry name" value="FliM"/>
    <property type="match status" value="1"/>
</dbReference>
<evidence type="ECO:0000256" key="12">
    <source>
        <dbReference type="NCBIfam" id="TIGR01397"/>
    </source>
</evidence>
<keyword evidence="9" id="KW-0472">Membrane</keyword>
<comment type="caution">
    <text evidence="14">The sequence shown here is derived from an EMBL/GenBank/DDBJ whole genome shotgun (WGS) entry which is preliminary data.</text>
</comment>
<evidence type="ECO:0000256" key="4">
    <source>
        <dbReference type="ARBA" id="ARBA00021898"/>
    </source>
</evidence>
<keyword evidence="6" id="KW-0145">Chemotaxis</keyword>